<keyword evidence="3" id="KW-0812">Transmembrane</keyword>
<dbReference type="Gene3D" id="3.30.1330.60">
    <property type="entry name" value="OmpA-like domain"/>
    <property type="match status" value="1"/>
</dbReference>
<comment type="caution">
    <text evidence="5">The sequence shown here is derived from an EMBL/GenBank/DDBJ whole genome shotgun (WGS) entry which is preliminary data.</text>
</comment>
<proteinExistence type="predicted"/>
<dbReference type="InterPro" id="IPR006665">
    <property type="entry name" value="OmpA-like"/>
</dbReference>
<dbReference type="InterPro" id="IPR036737">
    <property type="entry name" value="OmpA-like_sf"/>
</dbReference>
<dbReference type="GO" id="GO:0016020">
    <property type="term" value="C:membrane"/>
    <property type="evidence" value="ECO:0007669"/>
    <property type="project" value="UniProtKB-UniRule"/>
</dbReference>
<evidence type="ECO:0000256" key="3">
    <source>
        <dbReference type="SAM" id="Phobius"/>
    </source>
</evidence>
<dbReference type="RefSeq" id="WP_094984047.1">
    <property type="nucleotide sequence ID" value="NZ_NHNI01000001.1"/>
</dbReference>
<dbReference type="CDD" id="cd13566">
    <property type="entry name" value="PBP2_phosphate"/>
    <property type="match status" value="1"/>
</dbReference>
<dbReference type="SUPFAM" id="SSF53850">
    <property type="entry name" value="Periplasmic binding protein-like II"/>
    <property type="match status" value="1"/>
</dbReference>
<protein>
    <submittedName>
        <fullName evidence="5">Cell envelope biogenesis protein OmpA</fullName>
    </submittedName>
</protein>
<organism evidence="5 6">
    <name type="scientific">Cellvibrio mixtus</name>
    <dbReference type="NCBI Taxonomy" id="39650"/>
    <lineage>
        <taxon>Bacteria</taxon>
        <taxon>Pseudomonadati</taxon>
        <taxon>Pseudomonadota</taxon>
        <taxon>Gammaproteobacteria</taxon>
        <taxon>Cellvibrionales</taxon>
        <taxon>Cellvibrionaceae</taxon>
        <taxon>Cellvibrio</taxon>
    </lineage>
</organism>
<dbReference type="PROSITE" id="PS51123">
    <property type="entry name" value="OMPA_2"/>
    <property type="match status" value="1"/>
</dbReference>
<dbReference type="STRING" id="1209072.GCA_000766945_01234"/>
<evidence type="ECO:0000313" key="6">
    <source>
        <dbReference type="Proteomes" id="UP000216101"/>
    </source>
</evidence>
<dbReference type="InterPro" id="IPR050811">
    <property type="entry name" value="Phosphate_ABC_transporter"/>
</dbReference>
<dbReference type="CDD" id="cd07185">
    <property type="entry name" value="OmpA_C-like"/>
    <property type="match status" value="1"/>
</dbReference>
<keyword evidence="3" id="KW-1133">Transmembrane helix</keyword>
<feature type="domain" description="OmpA-like" evidence="4">
    <location>
        <begin position="463"/>
        <end position="575"/>
    </location>
</feature>
<dbReference type="InterPro" id="IPR024370">
    <property type="entry name" value="PBP_domain"/>
</dbReference>
<evidence type="ECO:0000256" key="1">
    <source>
        <dbReference type="ARBA" id="ARBA00022729"/>
    </source>
</evidence>
<name>A0A266QAH7_9GAMM</name>
<keyword evidence="2 3" id="KW-0472">Membrane</keyword>
<dbReference type="Pfam" id="PF00691">
    <property type="entry name" value="OmpA"/>
    <property type="match status" value="1"/>
</dbReference>
<keyword evidence="6" id="KW-1185">Reference proteome</keyword>
<gene>
    <name evidence="5" type="ORF">CBP51_04920</name>
</gene>
<accession>A0A266QAH7</accession>
<sequence>MSPKPHKNIHYNVALVDKLWNLKRLCEVHLKMHIPLNMVLKDEDYRHELLEKALSANDTELTVLVWEVRQLEDSITSATHKGEQFKVAKKVKKGIRLSGLAMISCALLLILSGYLLRSFLPLNAGEVFVIQAISDTHIKPANALAHTAAANNGVLTRATTPLFRVHGSNTVGEKLAPRLVESYLMARGGANIKTEQGNSPVEKAVSAEINGRIEFVQIHAHGSSTAFTDLSDAKAELGMSSRRVKEQERELLMSKQGDMTEPGAEHIIGLDGLAIIVNNTNSVGSLSIPQLVKIFSGETINWSELGGADRPITLYARDENSGTWDSFKSMVLDPAKASMSLAAKRFESSTELSDAIAKDEGAIGFIGLPYVRRAKLLAISATKTAKAIVPTHFTVSTEDYPLARRLYFYLPQKNTNAEAEEFVRFSATERGQSIVEDIGLVSQNIKTGQPYSNSFYPEEMRQLTNRSQRLSINFRFKDGSDELDTKAITDLERLVKYMETNAPKRVQLFGFTDDEGSNSDDRELSLRRAKVVEQALIARGIYPLVARGMGDEAPLASSKSEEGRRMNRRVEVWIL</sequence>
<dbReference type="SUPFAM" id="SSF103088">
    <property type="entry name" value="OmpA-like"/>
    <property type="match status" value="1"/>
</dbReference>
<keyword evidence="1" id="KW-0732">Signal</keyword>
<dbReference type="PANTHER" id="PTHR30570:SF1">
    <property type="entry name" value="PHOSPHATE-BINDING PROTEIN PSTS"/>
    <property type="match status" value="1"/>
</dbReference>
<evidence type="ECO:0000259" key="4">
    <source>
        <dbReference type="PROSITE" id="PS51123"/>
    </source>
</evidence>
<evidence type="ECO:0000256" key="2">
    <source>
        <dbReference type="PROSITE-ProRule" id="PRU00473"/>
    </source>
</evidence>
<dbReference type="Gene3D" id="3.40.190.10">
    <property type="entry name" value="Periplasmic binding protein-like II"/>
    <property type="match status" value="2"/>
</dbReference>
<dbReference type="Proteomes" id="UP000216101">
    <property type="component" value="Unassembled WGS sequence"/>
</dbReference>
<dbReference type="AlphaFoldDB" id="A0A266QAH7"/>
<evidence type="ECO:0000313" key="5">
    <source>
        <dbReference type="EMBL" id="OZY86371.1"/>
    </source>
</evidence>
<dbReference type="PANTHER" id="PTHR30570">
    <property type="entry name" value="PERIPLASMIC PHOSPHATE BINDING COMPONENT OF PHOSPHATE ABC TRANSPORTER"/>
    <property type="match status" value="1"/>
</dbReference>
<reference evidence="6" key="1">
    <citation type="submission" date="2017-05" db="EMBL/GenBank/DDBJ databases">
        <authorList>
            <person name="Barney B.M."/>
        </authorList>
    </citation>
    <scope>NUCLEOTIDE SEQUENCE [LARGE SCALE GENOMIC DNA]</scope>
    <source>
        <strain evidence="6">PSBB022</strain>
    </source>
</reference>
<dbReference type="Pfam" id="PF12849">
    <property type="entry name" value="PBP_like_2"/>
    <property type="match status" value="1"/>
</dbReference>
<feature type="transmembrane region" description="Helical" evidence="3">
    <location>
        <begin position="95"/>
        <end position="116"/>
    </location>
</feature>
<dbReference type="EMBL" id="NHNI01000001">
    <property type="protein sequence ID" value="OZY86371.1"/>
    <property type="molecule type" value="Genomic_DNA"/>
</dbReference>